<evidence type="ECO:0000256" key="4">
    <source>
        <dbReference type="ARBA" id="ARBA00023136"/>
    </source>
</evidence>
<evidence type="ECO:0000313" key="8">
    <source>
        <dbReference type="Proteomes" id="UP000008561"/>
    </source>
</evidence>
<evidence type="ECO:0000256" key="1">
    <source>
        <dbReference type="ARBA" id="ARBA00004127"/>
    </source>
</evidence>
<evidence type="ECO:0000259" key="6">
    <source>
        <dbReference type="Pfam" id="PF06803"/>
    </source>
</evidence>
<organism evidence="7 8">
    <name type="scientific">Desulfosudis oleivorans (strain DSM 6200 / JCM 39069 / Hxd3)</name>
    <name type="common">Desulfococcus oleovorans</name>
    <dbReference type="NCBI Taxonomy" id="96561"/>
    <lineage>
        <taxon>Bacteria</taxon>
        <taxon>Pseudomonadati</taxon>
        <taxon>Thermodesulfobacteriota</taxon>
        <taxon>Desulfobacteria</taxon>
        <taxon>Desulfobacterales</taxon>
        <taxon>Desulfosudaceae</taxon>
        <taxon>Desulfosudis</taxon>
    </lineage>
</organism>
<proteinExistence type="predicted"/>
<evidence type="ECO:0000256" key="3">
    <source>
        <dbReference type="ARBA" id="ARBA00022989"/>
    </source>
</evidence>
<dbReference type="eggNOG" id="COG3339">
    <property type="taxonomic scope" value="Bacteria"/>
</dbReference>
<keyword evidence="4 5" id="KW-0472">Membrane</keyword>
<dbReference type="HOGENOM" id="CLU_2166903_0_0_7"/>
<feature type="transmembrane region" description="Helical" evidence="5">
    <location>
        <begin position="77"/>
        <end position="106"/>
    </location>
</feature>
<name>A8ZY52_DESOH</name>
<feature type="domain" description="DUF1232" evidence="6">
    <location>
        <begin position="26"/>
        <end position="58"/>
    </location>
</feature>
<dbReference type="KEGG" id="dol:Dole_1253"/>
<comment type="subcellular location">
    <subcellularLocation>
        <location evidence="1">Endomembrane system</location>
        <topology evidence="1">Multi-pass membrane protein</topology>
    </subcellularLocation>
</comment>
<dbReference type="InterPro" id="IPR010652">
    <property type="entry name" value="DUF1232"/>
</dbReference>
<evidence type="ECO:0000256" key="5">
    <source>
        <dbReference type="SAM" id="Phobius"/>
    </source>
</evidence>
<feature type="transmembrane region" description="Helical" evidence="5">
    <location>
        <begin position="21"/>
        <end position="39"/>
    </location>
</feature>
<dbReference type="STRING" id="96561.Dole_1253"/>
<dbReference type="EMBL" id="CP000859">
    <property type="protein sequence ID" value="ABW67059.1"/>
    <property type="molecule type" value="Genomic_DNA"/>
</dbReference>
<keyword evidence="8" id="KW-1185">Reference proteome</keyword>
<accession>A8ZY52</accession>
<dbReference type="AlphaFoldDB" id="A8ZY52"/>
<dbReference type="Proteomes" id="UP000008561">
    <property type="component" value="Chromosome"/>
</dbReference>
<reference evidence="7 8" key="1">
    <citation type="submission" date="2007-10" db="EMBL/GenBank/DDBJ databases">
        <title>Complete sequence of Desulfococcus oleovorans Hxd3.</title>
        <authorList>
            <consortium name="US DOE Joint Genome Institute"/>
            <person name="Copeland A."/>
            <person name="Lucas S."/>
            <person name="Lapidus A."/>
            <person name="Barry K."/>
            <person name="Glavina del Rio T."/>
            <person name="Dalin E."/>
            <person name="Tice H."/>
            <person name="Pitluck S."/>
            <person name="Kiss H."/>
            <person name="Brettin T."/>
            <person name="Bruce D."/>
            <person name="Detter J.C."/>
            <person name="Han C."/>
            <person name="Schmutz J."/>
            <person name="Larimer F."/>
            <person name="Land M."/>
            <person name="Hauser L."/>
            <person name="Kyrpides N."/>
            <person name="Kim E."/>
            <person name="Wawrik B."/>
            <person name="Richardson P."/>
        </authorList>
    </citation>
    <scope>NUCLEOTIDE SEQUENCE [LARGE SCALE GENOMIC DNA]</scope>
    <source>
        <strain evidence="8">DSM 6200 / JCM 39069 / Hxd3</strain>
    </source>
</reference>
<evidence type="ECO:0000313" key="7">
    <source>
        <dbReference type="EMBL" id="ABW67059.1"/>
    </source>
</evidence>
<dbReference type="RefSeq" id="WP_012174676.1">
    <property type="nucleotide sequence ID" value="NC_009943.1"/>
</dbReference>
<dbReference type="GO" id="GO:0012505">
    <property type="term" value="C:endomembrane system"/>
    <property type="evidence" value="ECO:0007669"/>
    <property type="project" value="UniProtKB-SubCell"/>
</dbReference>
<sequence>MSQTQNATEVIDVPSSSERSTLIPVLLFILAMLYVLSPIDPIPDVPVVGQIDDVLVAAIATLNLLQSWLEDTSAFLFVLLGLIKWALVFIGIIAFSVLGMAVWGFVTMVTG</sequence>
<evidence type="ECO:0000256" key="2">
    <source>
        <dbReference type="ARBA" id="ARBA00022692"/>
    </source>
</evidence>
<keyword evidence="3 5" id="KW-1133">Transmembrane helix</keyword>
<keyword evidence="2 5" id="KW-0812">Transmembrane</keyword>
<protein>
    <recommendedName>
        <fullName evidence="6">DUF1232 domain-containing protein</fullName>
    </recommendedName>
</protein>
<gene>
    <name evidence="7" type="ordered locus">Dole_1253</name>
</gene>
<dbReference type="Pfam" id="PF06803">
    <property type="entry name" value="DUF1232"/>
    <property type="match status" value="1"/>
</dbReference>